<gene>
    <name evidence="1" type="ORF">AArcMg_0766</name>
</gene>
<dbReference type="KEGG" id="nag:AArcMg_0766"/>
<dbReference type="GeneID" id="37641257"/>
<keyword evidence="2" id="KW-1185">Reference proteome</keyword>
<dbReference type="AlphaFoldDB" id="A0A346PMP3"/>
<protein>
    <submittedName>
        <fullName evidence="1">Uncharacterized protein</fullName>
    </submittedName>
</protein>
<evidence type="ECO:0000313" key="1">
    <source>
        <dbReference type="EMBL" id="AXR80788.1"/>
    </source>
</evidence>
<dbReference type="RefSeq" id="WP_117367568.1">
    <property type="nucleotide sequence ID" value="NZ_CP027033.1"/>
</dbReference>
<sequence>MHATIEWDGDGPEALAEAFEELPDVLLEHLADAAADIAARIRGDAQRNAPVSRGELEASIESVVTHVGTDLVRVVVGSNKDHAEPIERGTDPFFPPPDELRTWARRVLGDEDAAFPVARSISESGIDEQPYLRPALEDNLEWSMDRILQAIEASFAEVFG</sequence>
<accession>A0A346PMP3</accession>
<evidence type="ECO:0000313" key="2">
    <source>
        <dbReference type="Proteomes" id="UP000258613"/>
    </source>
</evidence>
<organism evidence="1 2">
    <name type="scientific">Natrarchaeobaculum sulfurireducens</name>
    <dbReference type="NCBI Taxonomy" id="2044521"/>
    <lineage>
        <taxon>Archaea</taxon>
        <taxon>Methanobacteriati</taxon>
        <taxon>Methanobacteriota</taxon>
        <taxon>Stenosarchaea group</taxon>
        <taxon>Halobacteria</taxon>
        <taxon>Halobacteriales</taxon>
        <taxon>Natrialbaceae</taxon>
        <taxon>Natrarchaeobaculum</taxon>
    </lineage>
</organism>
<dbReference type="Proteomes" id="UP000258613">
    <property type="component" value="Chromosome"/>
</dbReference>
<dbReference type="InterPro" id="IPR010064">
    <property type="entry name" value="HK97-gp10_tail"/>
</dbReference>
<dbReference type="EMBL" id="CP027033">
    <property type="protein sequence ID" value="AXR80788.1"/>
    <property type="molecule type" value="Genomic_DNA"/>
</dbReference>
<dbReference type="Pfam" id="PF04883">
    <property type="entry name" value="HK97-gp10_like"/>
    <property type="match status" value="1"/>
</dbReference>
<dbReference type="OrthoDB" id="382177at2157"/>
<name>A0A346PMP3_9EURY</name>
<proteinExistence type="predicted"/>
<reference evidence="2" key="1">
    <citation type="submission" date="2018-02" db="EMBL/GenBank/DDBJ databases">
        <title>Phenotypic and genomic properties of facultatively anaerobic sulfur-reducing natronoarchaea from hypersaline soda lakes.</title>
        <authorList>
            <person name="Sorokin D.Y."/>
            <person name="Kublanov I.V."/>
            <person name="Roman P."/>
            <person name="Sinninghe Damste J.S."/>
            <person name="Golyshin P.N."/>
            <person name="Rojo D."/>
            <person name="Ciordia S."/>
            <person name="Mena M.D.C."/>
            <person name="Ferrer M."/>
            <person name="Messina E."/>
            <person name="Smedile F."/>
            <person name="La Spada G."/>
            <person name="La Cono V."/>
            <person name="Yakimov M.M."/>
        </authorList>
    </citation>
    <scope>NUCLEOTIDE SEQUENCE [LARGE SCALE GENOMIC DNA]</scope>
    <source>
        <strain evidence="2">AArc-Mg</strain>
    </source>
</reference>